<sequence>MPGVDHRGDQRPFRPIYDAAVSKEPLADHRRVLEEMTAWHTAR</sequence>
<gene>
    <name evidence="1" type="ORF">I551_4112</name>
</gene>
<name>A0ABN0QXP8_MYCUL</name>
<evidence type="ECO:0000313" key="1">
    <source>
        <dbReference type="EMBL" id="EUA89431.1"/>
    </source>
</evidence>
<protein>
    <submittedName>
        <fullName evidence="1">Uncharacterized protein</fullName>
    </submittedName>
</protein>
<dbReference type="EMBL" id="JAOL01000121">
    <property type="protein sequence ID" value="EUA89431.1"/>
    <property type="molecule type" value="Genomic_DNA"/>
</dbReference>
<accession>A0ABN0QXP8</accession>
<evidence type="ECO:0000313" key="2">
    <source>
        <dbReference type="Proteomes" id="UP000020681"/>
    </source>
</evidence>
<reference evidence="1 2" key="1">
    <citation type="submission" date="2014-01" db="EMBL/GenBank/DDBJ databases">
        <authorList>
            <person name="Dobos K."/>
            <person name="Lenaerts A."/>
            <person name="Ordway D."/>
            <person name="DeGroote M.A."/>
            <person name="Parker T."/>
            <person name="Sizemore C."/>
            <person name="Tallon L.J."/>
            <person name="Sadzewicz L.K."/>
            <person name="Sengamalay N."/>
            <person name="Fraser C.M."/>
            <person name="Hine E."/>
            <person name="Shefchek K.A."/>
            <person name="Das S.P."/>
            <person name="Tettelin H."/>
        </authorList>
    </citation>
    <scope>NUCLEOTIDE SEQUENCE [LARGE SCALE GENOMIC DNA]</scope>
    <source>
        <strain evidence="1 2">Harvey</strain>
    </source>
</reference>
<dbReference type="Proteomes" id="UP000020681">
    <property type="component" value="Unassembled WGS sequence"/>
</dbReference>
<keyword evidence="2" id="KW-1185">Reference proteome</keyword>
<organism evidence="1 2">
    <name type="scientific">Mycobacterium ulcerans str. Harvey</name>
    <dbReference type="NCBI Taxonomy" id="1299332"/>
    <lineage>
        <taxon>Bacteria</taxon>
        <taxon>Bacillati</taxon>
        <taxon>Actinomycetota</taxon>
        <taxon>Actinomycetes</taxon>
        <taxon>Mycobacteriales</taxon>
        <taxon>Mycobacteriaceae</taxon>
        <taxon>Mycobacterium</taxon>
        <taxon>Mycobacterium ulcerans group</taxon>
    </lineage>
</organism>
<proteinExistence type="predicted"/>
<comment type="caution">
    <text evidence="1">The sequence shown here is derived from an EMBL/GenBank/DDBJ whole genome shotgun (WGS) entry which is preliminary data.</text>
</comment>